<comment type="caution">
    <text evidence="1">The sequence shown here is derived from an EMBL/GenBank/DDBJ whole genome shotgun (WGS) entry which is preliminary data.</text>
</comment>
<dbReference type="EMBL" id="CM055112">
    <property type="protein sequence ID" value="KAJ7517444.1"/>
    <property type="molecule type" value="Genomic_DNA"/>
</dbReference>
<accession>A0ACC2AIR0</accession>
<protein>
    <submittedName>
        <fullName evidence="1">Uncharacterized protein</fullName>
    </submittedName>
</protein>
<gene>
    <name evidence="1" type="ORF">O6H91_21G024700</name>
</gene>
<evidence type="ECO:0000313" key="1">
    <source>
        <dbReference type="EMBL" id="KAJ7517444.1"/>
    </source>
</evidence>
<sequence>MSSVVVRNALQIDNLLRMGFLWTLIIMVSYMMVLYHLLRGSSIVFPRRSMASVGRWRACIVTGASSGIGKVVAKALALEGYHVILAGHMSGELHEAVAEIKSECIGVSLHSVELDLCSVASILAFVDAVESWILTTYPHHDLQLLVNNAGILAASQRFTPEGYDSMMATNYLGPFLLTKLLLPLLEKSSEPARIVNVVSFTHRCVRSLKINEELFLKGTVQKSLNRDWYRMARIYEASKMCLLLFSYELERRLGNLGSRVTVMVADPGIVKTSILQELPQLLVNITHLGLKILGLLQSPDAGARAIIDAALAPMEVSGRYFFGGHGMTLQSSALSHDTKLAENLWRWSSKFCDAAIAHLKNDRHDSSSHLVSEIEERLP</sequence>
<dbReference type="Proteomes" id="UP001162992">
    <property type="component" value="Chromosome 21"/>
</dbReference>
<organism evidence="1 2">
    <name type="scientific">Diphasiastrum complanatum</name>
    <name type="common">Issler's clubmoss</name>
    <name type="synonym">Lycopodium complanatum</name>
    <dbReference type="NCBI Taxonomy" id="34168"/>
    <lineage>
        <taxon>Eukaryota</taxon>
        <taxon>Viridiplantae</taxon>
        <taxon>Streptophyta</taxon>
        <taxon>Embryophyta</taxon>
        <taxon>Tracheophyta</taxon>
        <taxon>Lycopodiopsida</taxon>
        <taxon>Lycopodiales</taxon>
        <taxon>Lycopodiaceae</taxon>
        <taxon>Lycopodioideae</taxon>
        <taxon>Diphasiastrum</taxon>
    </lineage>
</organism>
<evidence type="ECO:0000313" key="2">
    <source>
        <dbReference type="Proteomes" id="UP001162992"/>
    </source>
</evidence>
<keyword evidence="2" id="KW-1185">Reference proteome</keyword>
<name>A0ACC2AIR0_DIPCM</name>
<reference evidence="2" key="1">
    <citation type="journal article" date="2024" name="Proc. Natl. Acad. Sci. U.S.A.">
        <title>Extraordinary preservation of gene collinearity over three hundred million years revealed in homosporous lycophytes.</title>
        <authorList>
            <person name="Li C."/>
            <person name="Wickell D."/>
            <person name="Kuo L.Y."/>
            <person name="Chen X."/>
            <person name="Nie B."/>
            <person name="Liao X."/>
            <person name="Peng D."/>
            <person name="Ji J."/>
            <person name="Jenkins J."/>
            <person name="Williams M."/>
            <person name="Shu S."/>
            <person name="Plott C."/>
            <person name="Barry K."/>
            <person name="Rajasekar S."/>
            <person name="Grimwood J."/>
            <person name="Han X."/>
            <person name="Sun S."/>
            <person name="Hou Z."/>
            <person name="He W."/>
            <person name="Dai G."/>
            <person name="Sun C."/>
            <person name="Schmutz J."/>
            <person name="Leebens-Mack J.H."/>
            <person name="Li F.W."/>
            <person name="Wang L."/>
        </authorList>
    </citation>
    <scope>NUCLEOTIDE SEQUENCE [LARGE SCALE GENOMIC DNA]</scope>
    <source>
        <strain evidence="2">cv. PW_Plant_1</strain>
    </source>
</reference>
<proteinExistence type="predicted"/>